<comment type="similarity">
    <text evidence="8 9">Belongs to the TRAP transporter small permease family.</text>
</comment>
<evidence type="ECO:0000256" key="2">
    <source>
        <dbReference type="ARBA" id="ARBA00022448"/>
    </source>
</evidence>
<dbReference type="GO" id="GO:0005886">
    <property type="term" value="C:plasma membrane"/>
    <property type="evidence" value="ECO:0007669"/>
    <property type="project" value="UniProtKB-SubCell"/>
</dbReference>
<evidence type="ECO:0000256" key="9">
    <source>
        <dbReference type="RuleBase" id="RU369079"/>
    </source>
</evidence>
<gene>
    <name evidence="11" type="ORF">BHK69_28950</name>
</gene>
<keyword evidence="2 9" id="KW-0813">Transport</keyword>
<dbReference type="InterPro" id="IPR007387">
    <property type="entry name" value="TRAP_DctQ"/>
</dbReference>
<evidence type="ECO:0000256" key="1">
    <source>
        <dbReference type="ARBA" id="ARBA00004429"/>
    </source>
</evidence>
<evidence type="ECO:0000256" key="3">
    <source>
        <dbReference type="ARBA" id="ARBA00022475"/>
    </source>
</evidence>
<dbReference type="AlphaFoldDB" id="A0A1D7U979"/>
<keyword evidence="5 9" id="KW-0812">Transmembrane</keyword>
<keyword evidence="6 9" id="KW-1133">Transmembrane helix</keyword>
<evidence type="ECO:0000256" key="6">
    <source>
        <dbReference type="ARBA" id="ARBA00022989"/>
    </source>
</evidence>
<keyword evidence="4 9" id="KW-0997">Cell inner membrane</keyword>
<keyword evidence="7 9" id="KW-0472">Membrane</keyword>
<feature type="transmembrane region" description="Helical" evidence="9">
    <location>
        <begin position="50"/>
        <end position="71"/>
    </location>
</feature>
<feature type="transmembrane region" description="Helical" evidence="9">
    <location>
        <begin position="92"/>
        <end position="116"/>
    </location>
</feature>
<keyword evidence="12" id="KW-1185">Reference proteome</keyword>
<evidence type="ECO:0000256" key="7">
    <source>
        <dbReference type="ARBA" id="ARBA00023136"/>
    </source>
</evidence>
<name>A0A1D7U979_9HYPH</name>
<dbReference type="GO" id="GO:0022857">
    <property type="term" value="F:transmembrane transporter activity"/>
    <property type="evidence" value="ECO:0007669"/>
    <property type="project" value="UniProtKB-UniRule"/>
</dbReference>
<keyword evidence="3" id="KW-1003">Cell membrane</keyword>
<comment type="function">
    <text evidence="9">Part of the tripartite ATP-independent periplasmic (TRAP) transport system.</text>
</comment>
<dbReference type="KEGG" id="bvv:BHK69_28950"/>
<dbReference type="InterPro" id="IPR055348">
    <property type="entry name" value="DctQ"/>
</dbReference>
<feature type="transmembrane region" description="Helical" evidence="9">
    <location>
        <begin position="136"/>
        <end position="158"/>
    </location>
</feature>
<comment type="subunit">
    <text evidence="9">The complex comprises the extracytoplasmic solute receptor protein and the two transmembrane proteins.</text>
</comment>
<protein>
    <recommendedName>
        <fullName evidence="9">TRAP transporter small permease protein</fullName>
    </recommendedName>
</protein>
<evidence type="ECO:0000256" key="8">
    <source>
        <dbReference type="ARBA" id="ARBA00038436"/>
    </source>
</evidence>
<feature type="transmembrane region" description="Helical" evidence="9">
    <location>
        <begin position="12"/>
        <end position="38"/>
    </location>
</feature>
<evidence type="ECO:0000256" key="5">
    <source>
        <dbReference type="ARBA" id="ARBA00022692"/>
    </source>
</evidence>
<dbReference type="OrthoDB" id="4964541at2"/>
<dbReference type="PANTHER" id="PTHR35011:SF11">
    <property type="entry name" value="TRAP TRANSPORTER SMALL PERMEASE PROTEIN"/>
    <property type="match status" value="1"/>
</dbReference>
<proteinExistence type="inferred from homology"/>
<evidence type="ECO:0000313" key="12">
    <source>
        <dbReference type="Proteomes" id="UP000094969"/>
    </source>
</evidence>
<dbReference type="RefSeq" id="WP_069693131.1">
    <property type="nucleotide sequence ID" value="NZ_CP017147.1"/>
</dbReference>
<dbReference type="STRING" id="1526658.BHK69_28950"/>
<organism evidence="11 12">
    <name type="scientific">Bosea vaviloviae</name>
    <dbReference type="NCBI Taxonomy" id="1526658"/>
    <lineage>
        <taxon>Bacteria</taxon>
        <taxon>Pseudomonadati</taxon>
        <taxon>Pseudomonadota</taxon>
        <taxon>Alphaproteobacteria</taxon>
        <taxon>Hyphomicrobiales</taxon>
        <taxon>Boseaceae</taxon>
        <taxon>Bosea</taxon>
    </lineage>
</organism>
<dbReference type="GO" id="GO:0015740">
    <property type="term" value="P:C4-dicarboxylate transport"/>
    <property type="evidence" value="ECO:0007669"/>
    <property type="project" value="TreeGrafter"/>
</dbReference>
<dbReference type="Pfam" id="PF04290">
    <property type="entry name" value="DctQ"/>
    <property type="match status" value="1"/>
</dbReference>
<reference evidence="11 12" key="1">
    <citation type="journal article" date="2015" name="Antonie Van Leeuwenhoek">
        <title>Bosea vaviloviae sp. nov., a new species of slow-growing rhizobia isolated from nodules of the relict species Vavilovia formosa (Stev.) Fed.</title>
        <authorList>
            <person name="Safronova V.I."/>
            <person name="Kuznetsova I.G."/>
            <person name="Sazanova A.L."/>
            <person name="Kimeklis A.K."/>
            <person name="Belimov A.A."/>
            <person name="Andronov E.E."/>
            <person name="Pinaev A.G."/>
            <person name="Chizhevskaya E.P."/>
            <person name="Pukhaev A.R."/>
            <person name="Popov K.P."/>
            <person name="Willems A."/>
            <person name="Tikhonovich I.A."/>
        </authorList>
    </citation>
    <scope>NUCLEOTIDE SEQUENCE [LARGE SCALE GENOMIC DNA]</scope>
    <source>
        <strain evidence="11 12">Vaf18</strain>
    </source>
</reference>
<evidence type="ECO:0000313" key="11">
    <source>
        <dbReference type="EMBL" id="AOO83937.1"/>
    </source>
</evidence>
<dbReference type="EMBL" id="CP017147">
    <property type="protein sequence ID" value="AOO83937.1"/>
    <property type="molecule type" value="Genomic_DNA"/>
</dbReference>
<evidence type="ECO:0000256" key="4">
    <source>
        <dbReference type="ARBA" id="ARBA00022519"/>
    </source>
</evidence>
<dbReference type="PANTHER" id="PTHR35011">
    <property type="entry name" value="2,3-DIKETO-L-GULONATE TRAP TRANSPORTER SMALL PERMEASE PROTEIN YIAM"/>
    <property type="match status" value="1"/>
</dbReference>
<dbReference type="Proteomes" id="UP000094969">
    <property type="component" value="Chromosome"/>
</dbReference>
<accession>A0A1D7U979</accession>
<comment type="subcellular location">
    <subcellularLocation>
        <location evidence="1 9">Cell inner membrane</location>
        <topology evidence="1 9">Multi-pass membrane protein</topology>
    </subcellularLocation>
</comment>
<sequence length="178" mass="19281">MHAFTLALSRLAAKVTLVVLIAAGSGIMLMTALIAWGVFGRFILNDTPTWVEAGSLLLMAWFIFLGAAVGVRESDHMGFESLLAYVPRHVEAGLVLFIQSLILLFGIAMVVYGLQLVDKGWTDRIPLIGIAKSWDYMPLVVGGALVVFFSIERVLLILTGVQRAPLRVQADRVGGGEL</sequence>
<evidence type="ECO:0000259" key="10">
    <source>
        <dbReference type="Pfam" id="PF04290"/>
    </source>
</evidence>
<feature type="domain" description="Tripartite ATP-independent periplasmic transporters DctQ component" evidence="10">
    <location>
        <begin position="30"/>
        <end position="158"/>
    </location>
</feature>